<dbReference type="Proteomes" id="UP000078354">
    <property type="component" value="Chromosome"/>
</dbReference>
<dbReference type="RefSeq" id="WP_064679083.1">
    <property type="nucleotide sequence ID" value="NZ_CP014870.1"/>
</dbReference>
<proteinExistence type="predicted"/>
<sequence length="80" mass="8981">MEINAIRTAGEIITFDPGAPGHSELATCTVRDDNHANDIFLVRIIDHFWLMEHLPLVGKRIRFSRTGSSGHLIAEDIELE</sequence>
<protein>
    <submittedName>
        <fullName evidence="1">Uncharacterized protein</fullName>
    </submittedName>
</protein>
<evidence type="ECO:0000313" key="2">
    <source>
        <dbReference type="Proteomes" id="UP000078354"/>
    </source>
</evidence>
<name>A0A191YXW2_9PSED</name>
<reference evidence="1 2" key="1">
    <citation type="journal article" date="2018" name="Syst. Appl. Microbiol.">
        <title>Pseudomonas silesiensis sp. nov. strain A3T isolated from a biological pesticide sewage treatment plant and analysis of the complete genome sequence.</title>
        <authorList>
            <person name="Kaminski M.A."/>
            <person name="Furmanczyk E.M."/>
            <person name="Sobczak A."/>
            <person name="Dziembowski A."/>
            <person name="Lipinski L."/>
        </authorList>
    </citation>
    <scope>NUCLEOTIDE SEQUENCE [LARGE SCALE GENOMIC DNA]</scope>
    <source>
        <strain evidence="1 2">A3</strain>
    </source>
</reference>
<gene>
    <name evidence="1" type="ORF">PMA3_21515</name>
</gene>
<dbReference type="KEGG" id="psil:PMA3_21515"/>
<dbReference type="AlphaFoldDB" id="A0A191YXW2"/>
<keyword evidence="2" id="KW-1185">Reference proteome</keyword>
<organism evidence="1 2">
    <name type="scientific">Pseudomonas silesiensis</name>
    <dbReference type="NCBI Taxonomy" id="1853130"/>
    <lineage>
        <taxon>Bacteria</taxon>
        <taxon>Pseudomonadati</taxon>
        <taxon>Pseudomonadota</taxon>
        <taxon>Gammaproteobacteria</taxon>
        <taxon>Pseudomonadales</taxon>
        <taxon>Pseudomonadaceae</taxon>
        <taxon>Pseudomonas</taxon>
    </lineage>
</organism>
<dbReference type="EMBL" id="CP014870">
    <property type="protein sequence ID" value="ANJ57599.1"/>
    <property type="molecule type" value="Genomic_DNA"/>
</dbReference>
<evidence type="ECO:0000313" key="1">
    <source>
        <dbReference type="EMBL" id="ANJ57599.1"/>
    </source>
</evidence>
<accession>A0A191YXW2</accession>